<dbReference type="EMBL" id="FNCK01000001">
    <property type="protein sequence ID" value="SDF89148.1"/>
    <property type="molecule type" value="Genomic_DNA"/>
</dbReference>
<dbReference type="InterPro" id="IPR004101">
    <property type="entry name" value="Mur_ligase_C"/>
</dbReference>
<dbReference type="GO" id="GO:0008841">
    <property type="term" value="F:dihydrofolate synthase activity"/>
    <property type="evidence" value="ECO:0007669"/>
    <property type="project" value="TreeGrafter"/>
</dbReference>
<dbReference type="InterPro" id="IPR036565">
    <property type="entry name" value="Mur-like_cat_sf"/>
</dbReference>
<dbReference type="EC" id="6.3.2.17" evidence="2"/>
<dbReference type="GO" id="GO:0005524">
    <property type="term" value="F:ATP binding"/>
    <property type="evidence" value="ECO:0007669"/>
    <property type="project" value="UniProtKB-KW"/>
</dbReference>
<evidence type="ECO:0000313" key="13">
    <source>
        <dbReference type="EMBL" id="SDF89148.1"/>
    </source>
</evidence>
<dbReference type="InterPro" id="IPR001645">
    <property type="entry name" value="Folylpolyglutamate_synth"/>
</dbReference>
<dbReference type="GO" id="GO:0046872">
    <property type="term" value="F:metal ion binding"/>
    <property type="evidence" value="ECO:0007669"/>
    <property type="project" value="UniProtKB-KW"/>
</dbReference>
<dbReference type="STRING" id="120956.SAMN05421791_101355"/>
<dbReference type="SUPFAM" id="SSF53623">
    <property type="entry name" value="MurD-like peptide ligases, catalytic domain"/>
    <property type="match status" value="1"/>
</dbReference>
<evidence type="ECO:0000259" key="12">
    <source>
        <dbReference type="Pfam" id="PF08245"/>
    </source>
</evidence>
<dbReference type="SUPFAM" id="SSF53244">
    <property type="entry name" value="MurD-like peptide ligases, peptide-binding domain"/>
    <property type="match status" value="1"/>
</dbReference>
<proteinExistence type="inferred from homology"/>
<comment type="similarity">
    <text evidence="1 10">Belongs to the folylpolyglutamate synthase family.</text>
</comment>
<dbReference type="PROSITE" id="PS01011">
    <property type="entry name" value="FOLYLPOLYGLU_SYNT_1"/>
    <property type="match status" value="1"/>
</dbReference>
<dbReference type="InterPro" id="IPR013221">
    <property type="entry name" value="Mur_ligase_cen"/>
</dbReference>
<sequence>MMNSLTDNLPSILYGEGDRLAILKALLKQLGHPDQTMKIIHVAGTNGKGSTGTMIAHLLLGHGYRTGIFTSPHLYTECESIRVNDQMINQEEFNRVMIEVHQAAVILGLNPETDLSQFETTFLIAMVYYAHLACDYLVLECGVGGALDATNAISHSDYAIFTKIGMDHLNLLGDSLQAIVETKAGIMRPNQQVVVAPHQKDGVLSFLKTKANAMGSKLFDSSDQVVHFVRPYYYQVELSTKMYQLYLPLLGRFQTENLKTVMKWYQVWLSVEDEKVEKVNLASVFKKIKMTGRFEQVQSDPTVILDAAHNLDAIEEFVASIQASYPNQALNILCGFLKDKDVASILDRLITLPANFYVTQPDFPERAMASEELAVMFEERGVTPTICPDSRSCLIDLMEDSTRPVLVVGSFHLIKKVRDLFDD</sequence>
<evidence type="ECO:0000256" key="8">
    <source>
        <dbReference type="ARBA" id="ARBA00030592"/>
    </source>
</evidence>
<evidence type="ECO:0000256" key="10">
    <source>
        <dbReference type="PIRNR" id="PIRNR001563"/>
    </source>
</evidence>
<dbReference type="PANTHER" id="PTHR11136">
    <property type="entry name" value="FOLYLPOLYGLUTAMATE SYNTHASE-RELATED"/>
    <property type="match status" value="1"/>
</dbReference>
<accession>A0A1G7PSC5</accession>
<keyword evidence="4" id="KW-0479">Metal-binding</keyword>
<dbReference type="InterPro" id="IPR018109">
    <property type="entry name" value="Folylpolyglutamate_synth_CS"/>
</dbReference>
<evidence type="ECO:0000256" key="2">
    <source>
        <dbReference type="ARBA" id="ARBA00013025"/>
    </source>
</evidence>
<dbReference type="Gene3D" id="3.90.190.20">
    <property type="entry name" value="Mur ligase, C-terminal domain"/>
    <property type="match status" value="1"/>
</dbReference>
<name>A0A1G7PSC5_9LACT</name>
<keyword evidence="3 10" id="KW-0436">Ligase</keyword>
<dbReference type="AlphaFoldDB" id="A0A1G7PSC5"/>
<evidence type="ECO:0000256" key="4">
    <source>
        <dbReference type="ARBA" id="ARBA00022723"/>
    </source>
</evidence>
<dbReference type="Pfam" id="PF02875">
    <property type="entry name" value="Mur_ligase_C"/>
    <property type="match status" value="1"/>
</dbReference>
<protein>
    <recommendedName>
        <fullName evidence="2">tetrahydrofolate synthase</fullName>
        <ecNumber evidence="2">6.3.2.17</ecNumber>
    </recommendedName>
    <alternativeName>
        <fullName evidence="8">Tetrahydrofolylpolyglutamate synthase</fullName>
    </alternativeName>
</protein>
<dbReference type="RefSeq" id="WP_245694787.1">
    <property type="nucleotide sequence ID" value="NZ_FNCK01000001.1"/>
</dbReference>
<evidence type="ECO:0000256" key="9">
    <source>
        <dbReference type="ARBA" id="ARBA00047493"/>
    </source>
</evidence>
<keyword evidence="14" id="KW-1185">Reference proteome</keyword>
<evidence type="ECO:0000259" key="11">
    <source>
        <dbReference type="Pfam" id="PF02875"/>
    </source>
</evidence>
<keyword evidence="6 10" id="KW-0067">ATP-binding</keyword>
<evidence type="ECO:0000256" key="3">
    <source>
        <dbReference type="ARBA" id="ARBA00022598"/>
    </source>
</evidence>
<evidence type="ECO:0000256" key="7">
    <source>
        <dbReference type="ARBA" id="ARBA00022842"/>
    </source>
</evidence>
<keyword evidence="7" id="KW-0460">Magnesium</keyword>
<dbReference type="PANTHER" id="PTHR11136:SF0">
    <property type="entry name" value="DIHYDROFOLATE SYNTHETASE-RELATED"/>
    <property type="match status" value="1"/>
</dbReference>
<evidence type="ECO:0000256" key="1">
    <source>
        <dbReference type="ARBA" id="ARBA00008276"/>
    </source>
</evidence>
<evidence type="ECO:0000256" key="5">
    <source>
        <dbReference type="ARBA" id="ARBA00022741"/>
    </source>
</evidence>
<dbReference type="NCBIfam" id="TIGR01499">
    <property type="entry name" value="folC"/>
    <property type="match status" value="1"/>
</dbReference>
<reference evidence="13 14" key="1">
    <citation type="submission" date="2016-10" db="EMBL/GenBank/DDBJ databases">
        <authorList>
            <person name="de Groot N.N."/>
        </authorList>
    </citation>
    <scope>NUCLEOTIDE SEQUENCE [LARGE SCALE GENOMIC DNA]</scope>
    <source>
        <strain evidence="13 14">ATCC BAA-466</strain>
    </source>
</reference>
<gene>
    <name evidence="13" type="ORF">SAMN05421791_101355</name>
</gene>
<dbReference type="InterPro" id="IPR036615">
    <property type="entry name" value="Mur_ligase_C_dom_sf"/>
</dbReference>
<comment type="catalytic activity">
    <reaction evidence="9">
        <text>(6S)-5,6,7,8-tetrahydrofolyl-(gamma-L-Glu)(n) + L-glutamate + ATP = (6S)-5,6,7,8-tetrahydrofolyl-(gamma-L-Glu)(n+1) + ADP + phosphate + H(+)</text>
        <dbReference type="Rhea" id="RHEA:10580"/>
        <dbReference type="Rhea" id="RHEA-COMP:14738"/>
        <dbReference type="Rhea" id="RHEA-COMP:14740"/>
        <dbReference type="ChEBI" id="CHEBI:15378"/>
        <dbReference type="ChEBI" id="CHEBI:29985"/>
        <dbReference type="ChEBI" id="CHEBI:30616"/>
        <dbReference type="ChEBI" id="CHEBI:43474"/>
        <dbReference type="ChEBI" id="CHEBI:141005"/>
        <dbReference type="ChEBI" id="CHEBI:456216"/>
        <dbReference type="EC" id="6.3.2.17"/>
    </reaction>
</comment>
<dbReference type="GO" id="GO:0005737">
    <property type="term" value="C:cytoplasm"/>
    <property type="evidence" value="ECO:0007669"/>
    <property type="project" value="TreeGrafter"/>
</dbReference>
<keyword evidence="5 10" id="KW-0547">Nucleotide-binding</keyword>
<dbReference type="Proteomes" id="UP000199708">
    <property type="component" value="Unassembled WGS sequence"/>
</dbReference>
<feature type="domain" description="Mur ligase central" evidence="12">
    <location>
        <begin position="42"/>
        <end position="258"/>
    </location>
</feature>
<feature type="domain" description="Mur ligase C-terminal" evidence="11">
    <location>
        <begin position="292"/>
        <end position="410"/>
    </location>
</feature>
<dbReference type="GO" id="GO:0004326">
    <property type="term" value="F:tetrahydrofolylpolyglutamate synthase activity"/>
    <property type="evidence" value="ECO:0007669"/>
    <property type="project" value="UniProtKB-EC"/>
</dbReference>
<dbReference type="Gene3D" id="3.40.1190.10">
    <property type="entry name" value="Mur-like, catalytic domain"/>
    <property type="match status" value="1"/>
</dbReference>
<dbReference type="PIRSF" id="PIRSF001563">
    <property type="entry name" value="Folylpolyglu_synth"/>
    <property type="match status" value="1"/>
</dbReference>
<dbReference type="Pfam" id="PF08245">
    <property type="entry name" value="Mur_ligase_M"/>
    <property type="match status" value="1"/>
</dbReference>
<evidence type="ECO:0000256" key="6">
    <source>
        <dbReference type="ARBA" id="ARBA00022840"/>
    </source>
</evidence>
<evidence type="ECO:0000313" key="14">
    <source>
        <dbReference type="Proteomes" id="UP000199708"/>
    </source>
</evidence>
<organism evidence="13 14">
    <name type="scientific">Facklamia miroungae</name>
    <dbReference type="NCBI Taxonomy" id="120956"/>
    <lineage>
        <taxon>Bacteria</taxon>
        <taxon>Bacillati</taxon>
        <taxon>Bacillota</taxon>
        <taxon>Bacilli</taxon>
        <taxon>Lactobacillales</taxon>
        <taxon>Aerococcaceae</taxon>
        <taxon>Facklamia</taxon>
    </lineage>
</organism>